<comment type="caution">
    <text evidence="2">The sequence shown here is derived from an EMBL/GenBank/DDBJ whole genome shotgun (WGS) entry which is preliminary data.</text>
</comment>
<gene>
    <name evidence="2" type="ORF">CWE13_03925</name>
</gene>
<dbReference type="RefSeq" id="WP_126806059.1">
    <property type="nucleotide sequence ID" value="NZ_PIPP01000001.1"/>
</dbReference>
<feature type="chain" id="PRO_5019135281" description="Toxin co-regulated pilus biosynthesis protein Q C-terminal domain-containing protein" evidence="1">
    <location>
        <begin position="27"/>
        <end position="136"/>
    </location>
</feature>
<organism evidence="2 3">
    <name type="scientific">Aliidiomarina shirensis</name>
    <dbReference type="NCBI Taxonomy" id="1048642"/>
    <lineage>
        <taxon>Bacteria</taxon>
        <taxon>Pseudomonadati</taxon>
        <taxon>Pseudomonadota</taxon>
        <taxon>Gammaproteobacteria</taxon>
        <taxon>Alteromonadales</taxon>
        <taxon>Idiomarinaceae</taxon>
        <taxon>Aliidiomarina</taxon>
    </lineage>
</organism>
<name>A0A432WYG0_9GAMM</name>
<dbReference type="EMBL" id="PIPP01000001">
    <property type="protein sequence ID" value="RUO38789.1"/>
    <property type="molecule type" value="Genomic_DNA"/>
</dbReference>
<dbReference type="Proteomes" id="UP000286934">
    <property type="component" value="Unassembled WGS sequence"/>
</dbReference>
<sequence>MYPNLRKVSVSSFFLIIMLASPNALAFGLPTCPPLNIQTSGATGTAILESSPWAQLELKPGLLRPQLEKLLKQHWGIQNVVWYAEDGHYWPTHYSLRAATWDELLETLIAPYHIKVTLHANHTAVVDYLSDTKRGL</sequence>
<dbReference type="OrthoDB" id="6238689at2"/>
<feature type="signal peptide" evidence="1">
    <location>
        <begin position="1"/>
        <end position="26"/>
    </location>
</feature>
<dbReference type="AlphaFoldDB" id="A0A432WYG0"/>
<evidence type="ECO:0000256" key="1">
    <source>
        <dbReference type="SAM" id="SignalP"/>
    </source>
</evidence>
<keyword evidence="3" id="KW-1185">Reference proteome</keyword>
<proteinExistence type="predicted"/>
<evidence type="ECO:0000313" key="3">
    <source>
        <dbReference type="Proteomes" id="UP000286934"/>
    </source>
</evidence>
<keyword evidence="1" id="KW-0732">Signal</keyword>
<reference evidence="3" key="1">
    <citation type="journal article" date="2018" name="Front. Microbiol.">
        <title>Genome-Based Analysis Reveals the Taxonomy and Diversity of the Family Idiomarinaceae.</title>
        <authorList>
            <person name="Liu Y."/>
            <person name="Lai Q."/>
            <person name="Shao Z."/>
        </authorList>
    </citation>
    <scope>NUCLEOTIDE SEQUENCE [LARGE SCALE GENOMIC DNA]</scope>
    <source>
        <strain evidence="3">AIS</strain>
    </source>
</reference>
<accession>A0A432WYG0</accession>
<evidence type="ECO:0000313" key="2">
    <source>
        <dbReference type="EMBL" id="RUO38789.1"/>
    </source>
</evidence>
<protein>
    <recommendedName>
        <fullName evidence="4">Toxin co-regulated pilus biosynthesis protein Q C-terminal domain-containing protein</fullName>
    </recommendedName>
</protein>
<evidence type="ECO:0008006" key="4">
    <source>
        <dbReference type="Google" id="ProtNLM"/>
    </source>
</evidence>